<reference evidence="1" key="1">
    <citation type="submission" date="2014-07" db="EMBL/GenBank/DDBJ databases">
        <authorList>
            <person name="Urmite Genomes Urmite Genomes"/>
        </authorList>
    </citation>
    <scope>NUCLEOTIDE SEQUENCE</scope>
    <source>
        <strain evidence="1">11W110_air</strain>
    </source>
</reference>
<organism evidence="1">
    <name type="scientific">Arthrobacter saudimassiliensis</name>
    <dbReference type="NCBI Taxonomy" id="1461584"/>
    <lineage>
        <taxon>Bacteria</taxon>
        <taxon>Bacillati</taxon>
        <taxon>Actinomycetota</taxon>
        <taxon>Actinomycetes</taxon>
        <taxon>Micrococcales</taxon>
        <taxon>Micrococcaceae</taxon>
        <taxon>Arthrobacter</taxon>
    </lineage>
</organism>
<name>A0A078ML60_9MICC</name>
<dbReference type="AlphaFoldDB" id="A0A078ML60"/>
<evidence type="ECO:0000313" key="1">
    <source>
        <dbReference type="EMBL" id="CEA07004.1"/>
    </source>
</evidence>
<proteinExistence type="predicted"/>
<protein>
    <submittedName>
        <fullName evidence="1">Uncharacterized protein</fullName>
    </submittedName>
</protein>
<accession>A0A078ML60</accession>
<dbReference type="PATRIC" id="fig|1461584.3.peg.304"/>
<dbReference type="EMBL" id="LN483070">
    <property type="protein sequence ID" value="CEA07004.1"/>
    <property type="molecule type" value="Genomic_DNA"/>
</dbReference>
<gene>
    <name evidence="1" type="ORF">BN1051_00313</name>
</gene>
<sequence>MTFTTTRTDTAPAVFEEAVTAQPAPAAAPARRAFPLGGSYTARFDRSRRPGAVSGGNYTGGRRAAAVAGYVTGARCPQTAGSYTGTYDAGH</sequence>